<accession>A0A1C3NX65</accession>
<keyword evidence="2" id="KW-1185">Reference proteome</keyword>
<sequence length="107" mass="11473">MFDRWVKRCLEWALRSAVVDGRVTVAGLVVGRAARLPTLGQRVLGDAGSACWPLVSEAEAAEGKIGVCLPLGYTCAAEGAQQQTRLDHSVGGWLRLGWMLADGVHWA</sequence>
<dbReference type="AlphaFoldDB" id="A0A1C3NX65"/>
<dbReference type="Proteomes" id="UP000199013">
    <property type="component" value="Unassembled WGS sequence"/>
</dbReference>
<evidence type="ECO:0000313" key="2">
    <source>
        <dbReference type="Proteomes" id="UP000199013"/>
    </source>
</evidence>
<name>A0A1C3NX65_9ACTN</name>
<organism evidence="1 2">
    <name type="scientific">Candidatus Protofrankia californiensis</name>
    <dbReference type="NCBI Taxonomy" id="1839754"/>
    <lineage>
        <taxon>Bacteria</taxon>
        <taxon>Bacillati</taxon>
        <taxon>Actinomycetota</taxon>
        <taxon>Actinomycetes</taxon>
        <taxon>Frankiales</taxon>
        <taxon>Frankiaceae</taxon>
        <taxon>Protofrankia</taxon>
    </lineage>
</organism>
<proteinExistence type="predicted"/>
<reference evidence="2" key="1">
    <citation type="submission" date="2016-02" db="EMBL/GenBank/DDBJ databases">
        <authorList>
            <person name="Wibberg D."/>
        </authorList>
    </citation>
    <scope>NUCLEOTIDE SEQUENCE [LARGE SCALE GENOMIC DNA]</scope>
</reference>
<protein>
    <submittedName>
        <fullName evidence="1">Uncharacterized protein</fullName>
    </submittedName>
</protein>
<dbReference type="EMBL" id="FLUV01000912">
    <property type="protein sequence ID" value="SBW21997.1"/>
    <property type="molecule type" value="Genomic_DNA"/>
</dbReference>
<evidence type="ECO:0000313" key="1">
    <source>
        <dbReference type="EMBL" id="SBW21997.1"/>
    </source>
</evidence>
<gene>
    <name evidence="1" type="ORF">FDG2_2192</name>
</gene>